<dbReference type="AlphaFoldDB" id="A0A2G9TXT5"/>
<keyword evidence="1" id="KW-0472">Membrane</keyword>
<feature type="transmembrane region" description="Helical" evidence="1">
    <location>
        <begin position="130"/>
        <end position="148"/>
    </location>
</feature>
<accession>A0A2G9TXT5</accession>
<evidence type="ECO:0000256" key="1">
    <source>
        <dbReference type="SAM" id="Phobius"/>
    </source>
</evidence>
<proteinExistence type="predicted"/>
<keyword evidence="1" id="KW-0812">Transmembrane</keyword>
<protein>
    <submittedName>
        <fullName evidence="2">Uncharacterized protein</fullName>
    </submittedName>
</protein>
<keyword evidence="3" id="KW-1185">Reference proteome</keyword>
<evidence type="ECO:0000313" key="2">
    <source>
        <dbReference type="EMBL" id="PIO62747.1"/>
    </source>
</evidence>
<organism evidence="2 3">
    <name type="scientific">Teladorsagia circumcincta</name>
    <name type="common">Brown stomach worm</name>
    <name type="synonym">Ostertagia circumcincta</name>
    <dbReference type="NCBI Taxonomy" id="45464"/>
    <lineage>
        <taxon>Eukaryota</taxon>
        <taxon>Metazoa</taxon>
        <taxon>Ecdysozoa</taxon>
        <taxon>Nematoda</taxon>
        <taxon>Chromadorea</taxon>
        <taxon>Rhabditida</taxon>
        <taxon>Rhabditina</taxon>
        <taxon>Rhabditomorpha</taxon>
        <taxon>Strongyloidea</taxon>
        <taxon>Trichostrongylidae</taxon>
        <taxon>Teladorsagia</taxon>
    </lineage>
</organism>
<sequence length="162" mass="17771">MHGCPKRNGSQFVATATADIEQPCAKPLAANGETIGQREWPCLAVLESDVTMESMRVKAVDGSANLCLHDNKGCMAAKNSIKSVNNNPLTHVWYQSTPSKMEGLIELDGAVQDFIIGPNVCNENCLRTKLAVAAVVTIVVGWVAYAAYEAKKRRDQRYRRDF</sequence>
<keyword evidence="1" id="KW-1133">Transmembrane helix</keyword>
<dbReference type="Proteomes" id="UP000230423">
    <property type="component" value="Unassembled WGS sequence"/>
</dbReference>
<evidence type="ECO:0000313" key="3">
    <source>
        <dbReference type="Proteomes" id="UP000230423"/>
    </source>
</evidence>
<gene>
    <name evidence="2" type="ORF">TELCIR_15681</name>
</gene>
<name>A0A2G9TXT5_TELCI</name>
<dbReference type="EMBL" id="KZ351716">
    <property type="protein sequence ID" value="PIO62747.1"/>
    <property type="molecule type" value="Genomic_DNA"/>
</dbReference>
<reference evidence="2 3" key="1">
    <citation type="submission" date="2015-09" db="EMBL/GenBank/DDBJ databases">
        <title>Draft genome of the parasitic nematode Teladorsagia circumcincta isolate WARC Sus (inbred).</title>
        <authorList>
            <person name="Mitreva M."/>
        </authorList>
    </citation>
    <scope>NUCLEOTIDE SEQUENCE [LARGE SCALE GENOMIC DNA]</scope>
    <source>
        <strain evidence="2 3">S</strain>
    </source>
</reference>